<name>A0ABD4VPL0_BACFG</name>
<dbReference type="RefSeq" id="WP_052510104.1">
    <property type="nucleotide sequence ID" value="NZ_CP018937.1"/>
</dbReference>
<dbReference type="Proteomes" id="UP001075704">
    <property type="component" value="Unassembled WGS sequence"/>
</dbReference>
<proteinExistence type="predicted"/>
<reference evidence="1" key="1">
    <citation type="submission" date="2022-12" db="EMBL/GenBank/DDBJ databases">
        <title>Development of a Multilocus Sequence Typing Scheme for Bacteroides fragilis Based on Whole Genome Sequencing Data and Clinical Application.</title>
        <authorList>
            <person name="Nielsen F.D."/>
            <person name="Justesen U.S."/>
        </authorList>
    </citation>
    <scope>NUCLEOTIDE SEQUENCE</scope>
    <source>
        <strain evidence="1">BF_BC_ODE_DK_2015_2</strain>
    </source>
</reference>
<protein>
    <submittedName>
        <fullName evidence="1">Uncharacterized protein</fullName>
    </submittedName>
</protein>
<gene>
    <name evidence="1" type="ORF">O1422_03950</name>
</gene>
<organism evidence="1 2">
    <name type="scientific">Bacteroides fragilis</name>
    <dbReference type="NCBI Taxonomy" id="817"/>
    <lineage>
        <taxon>Bacteria</taxon>
        <taxon>Pseudomonadati</taxon>
        <taxon>Bacteroidota</taxon>
        <taxon>Bacteroidia</taxon>
        <taxon>Bacteroidales</taxon>
        <taxon>Bacteroidaceae</taxon>
        <taxon>Bacteroides</taxon>
    </lineage>
</organism>
<dbReference type="AlphaFoldDB" id="A0ABD4VPL0"/>
<evidence type="ECO:0000313" key="1">
    <source>
        <dbReference type="EMBL" id="MCZ2653314.1"/>
    </source>
</evidence>
<accession>A0ABD4VPL0</accession>
<evidence type="ECO:0000313" key="2">
    <source>
        <dbReference type="Proteomes" id="UP001075704"/>
    </source>
</evidence>
<sequence length="137" mass="15873">MNNNSIQTNQMCPVCHSFMIEAPNSVCSVCHSKHKKMYEHSSFMSNEWTKISQNGLSAVEVLIDILDNIDADTGTDADIIWHRRRVYFMKDMVEQLGLRYFAPATPQQIFDFTQSAIDFWNDKISHREAKDKYDSMA</sequence>
<comment type="caution">
    <text evidence="1">The sequence shown here is derived from an EMBL/GenBank/DDBJ whole genome shotgun (WGS) entry which is preliminary data.</text>
</comment>
<dbReference type="EMBL" id="JAPUAC010000002">
    <property type="protein sequence ID" value="MCZ2653314.1"/>
    <property type="molecule type" value="Genomic_DNA"/>
</dbReference>